<dbReference type="AlphaFoldDB" id="B0CBY0"/>
<keyword evidence="2" id="KW-0489">Methyltransferase</keyword>
<dbReference type="RefSeq" id="WP_012165620.1">
    <property type="nucleotide sequence ID" value="NC_009925.1"/>
</dbReference>
<keyword evidence="3" id="KW-1185">Reference proteome</keyword>
<dbReference type="GO" id="GO:0032259">
    <property type="term" value="P:methylation"/>
    <property type="evidence" value="ECO:0007669"/>
    <property type="project" value="UniProtKB-KW"/>
</dbReference>
<protein>
    <submittedName>
        <fullName evidence="2">Methyltransferase, UbiE/COQ5 family</fullName>
    </submittedName>
</protein>
<dbReference type="eggNOG" id="COG2226">
    <property type="taxonomic scope" value="Bacteria"/>
</dbReference>
<dbReference type="HOGENOM" id="CLU_037171_0_0_3"/>
<dbReference type="KEGG" id="amr:AM1_5424"/>
<dbReference type="InterPro" id="IPR029063">
    <property type="entry name" value="SAM-dependent_MTases_sf"/>
</dbReference>
<keyword evidence="2" id="KW-0808">Transferase</keyword>
<dbReference type="CDD" id="cd02440">
    <property type="entry name" value="AdoMet_MTases"/>
    <property type="match status" value="1"/>
</dbReference>
<dbReference type="EMBL" id="CP000828">
    <property type="protein sequence ID" value="ABW30380.1"/>
    <property type="molecule type" value="Genomic_DNA"/>
</dbReference>
<dbReference type="Pfam" id="PF13649">
    <property type="entry name" value="Methyltransf_25"/>
    <property type="match status" value="1"/>
</dbReference>
<name>B0CBY0_ACAM1</name>
<dbReference type="SUPFAM" id="SSF53335">
    <property type="entry name" value="S-adenosyl-L-methionine-dependent methyltransferases"/>
    <property type="match status" value="1"/>
</dbReference>
<proteinExistence type="predicted"/>
<evidence type="ECO:0000313" key="2">
    <source>
        <dbReference type="EMBL" id="ABW30380.1"/>
    </source>
</evidence>
<dbReference type="GO" id="GO:0008168">
    <property type="term" value="F:methyltransferase activity"/>
    <property type="evidence" value="ECO:0007669"/>
    <property type="project" value="UniProtKB-KW"/>
</dbReference>
<gene>
    <name evidence="2" type="ordered locus">AM1_5424</name>
</gene>
<evidence type="ECO:0000313" key="3">
    <source>
        <dbReference type="Proteomes" id="UP000000268"/>
    </source>
</evidence>
<organism evidence="2 3">
    <name type="scientific">Acaryochloris marina (strain MBIC 11017)</name>
    <dbReference type="NCBI Taxonomy" id="329726"/>
    <lineage>
        <taxon>Bacteria</taxon>
        <taxon>Bacillati</taxon>
        <taxon>Cyanobacteriota</taxon>
        <taxon>Cyanophyceae</taxon>
        <taxon>Acaryochloridales</taxon>
        <taxon>Acaryochloridaceae</taxon>
        <taxon>Acaryochloris</taxon>
    </lineage>
</organism>
<dbReference type="OrthoDB" id="9765084at2"/>
<evidence type="ECO:0000259" key="1">
    <source>
        <dbReference type="Pfam" id="PF13649"/>
    </source>
</evidence>
<accession>B0CBY0</accession>
<dbReference type="Proteomes" id="UP000000268">
    <property type="component" value="Chromosome"/>
</dbReference>
<dbReference type="PANTHER" id="PTHR43591">
    <property type="entry name" value="METHYLTRANSFERASE"/>
    <property type="match status" value="1"/>
</dbReference>
<reference evidence="2 3" key="1">
    <citation type="journal article" date="2008" name="Proc. Natl. Acad. Sci. U.S.A.">
        <title>Niche adaptation and genome expansion in the chlorophyll d-producing cyanobacterium Acaryochloris marina.</title>
        <authorList>
            <person name="Swingley W.D."/>
            <person name="Chen M."/>
            <person name="Cheung P.C."/>
            <person name="Conrad A.L."/>
            <person name="Dejesa L.C."/>
            <person name="Hao J."/>
            <person name="Honchak B.M."/>
            <person name="Karbach L.E."/>
            <person name="Kurdoglu A."/>
            <person name="Lahiri S."/>
            <person name="Mastrian S.D."/>
            <person name="Miyashita H."/>
            <person name="Page L."/>
            <person name="Ramakrishna P."/>
            <person name="Satoh S."/>
            <person name="Sattley W.M."/>
            <person name="Shimada Y."/>
            <person name="Taylor H.L."/>
            <person name="Tomo T."/>
            <person name="Tsuchiya T."/>
            <person name="Wang Z.T."/>
            <person name="Raymond J."/>
            <person name="Mimuro M."/>
            <person name="Blankenship R.E."/>
            <person name="Touchman J.W."/>
        </authorList>
    </citation>
    <scope>NUCLEOTIDE SEQUENCE [LARGE SCALE GENOMIC DNA]</scope>
    <source>
        <strain evidence="3">MBIC 11017</strain>
    </source>
</reference>
<dbReference type="Gene3D" id="3.40.50.150">
    <property type="entry name" value="Vaccinia Virus protein VP39"/>
    <property type="match status" value="1"/>
</dbReference>
<feature type="domain" description="Methyltransferase" evidence="1">
    <location>
        <begin position="196"/>
        <end position="293"/>
    </location>
</feature>
<sequence>MQALPNLFDLPIAEPAAKLAYEAIQQGKNVFGVVHRQVLSNLKSTFYPRLGKVDSLDDETLEYVRNRQTDLLERDWQDAQEGVYPVSLLFDQPWDEFFRLYPQVWLDAPQIWQRVDQKKVQEFAPEIDVEGYPRYYIQNFHHQTDGYLSETSAEIYDLQVELLFGGTADAMRRRILAPLKRGLAAFSSIPANQIRILDVPCGAGRTLKQLRGTFPDASLYGVDLSPTYLQKANRLISQDRGVLPQLLQANAESLPYVDNYFHGISSVFLFHELPAPARQNVIDECFRVLRPGGTFVICDSIQLDDSPELKMAINNFPVMMHEPYYRHYSTDNLVKRLQDAGFVDVETDVHFMSKYLFAHKPV</sequence>
<dbReference type="InterPro" id="IPR041698">
    <property type="entry name" value="Methyltransf_25"/>
</dbReference>